<evidence type="ECO:0000259" key="6">
    <source>
        <dbReference type="SMART" id="SM00382"/>
    </source>
</evidence>
<dbReference type="AlphaFoldDB" id="A0A9P0HHC6"/>
<dbReference type="EMBL" id="OV725081">
    <property type="protein sequence ID" value="CAH1401945.1"/>
    <property type="molecule type" value="Genomic_DNA"/>
</dbReference>
<sequence>MACNLNVEVIINEHSVFKKKSLIGYVKDELLKRTVLRLGSKITTFELEALQENVEAIFICELGRENNSFEFSGDGSTVNVSDVDLCIHIYRLNREGAVAESIGGDEGETTAATHYMLPATSFHGLWESLIFDSDIKTDLLQYARAMLYLSKCGVNSQLISCNRVVLLHGPPGTGKTSLCKALAQKISVRMADIYSQAVLVEINSHGLFSRFFSESGKLVSRLFSKFAEMAADPRTLVFILVDEVESLAHSRASFTGNEPSDAIRVVNALLTHLDMLKEHCNVMILTTSNITGAIDIAFVDRADIKAFIPQPSPFAIYSIYHSCLEELLRVGVIIGTCPDKMKDRKKFLDVQSETSKHLGIGNTEIPLIELARESEGLTGRSLRKVPLRVLSTQLVPEKVIRLEEFIAAMLTVVKQMKSEQLEINKNNQ</sequence>
<organism evidence="7 8">
    <name type="scientific">Nezara viridula</name>
    <name type="common">Southern green stink bug</name>
    <name type="synonym">Cimex viridulus</name>
    <dbReference type="NCBI Taxonomy" id="85310"/>
    <lineage>
        <taxon>Eukaryota</taxon>
        <taxon>Metazoa</taxon>
        <taxon>Ecdysozoa</taxon>
        <taxon>Arthropoda</taxon>
        <taxon>Hexapoda</taxon>
        <taxon>Insecta</taxon>
        <taxon>Pterygota</taxon>
        <taxon>Neoptera</taxon>
        <taxon>Paraneoptera</taxon>
        <taxon>Hemiptera</taxon>
        <taxon>Heteroptera</taxon>
        <taxon>Panheteroptera</taxon>
        <taxon>Pentatomomorpha</taxon>
        <taxon>Pentatomoidea</taxon>
        <taxon>Pentatomidae</taxon>
        <taxon>Pentatominae</taxon>
        <taxon>Nezara</taxon>
    </lineage>
</organism>
<dbReference type="FunFam" id="3.40.50.300:FF:001494">
    <property type="entry name" value="Pachytene checkpoint component Pch2"/>
    <property type="match status" value="1"/>
</dbReference>
<dbReference type="InterPro" id="IPR001270">
    <property type="entry name" value="ClpA/B"/>
</dbReference>
<dbReference type="GO" id="GO:0005694">
    <property type="term" value="C:chromosome"/>
    <property type="evidence" value="ECO:0007669"/>
    <property type="project" value="TreeGrafter"/>
</dbReference>
<evidence type="ECO:0000256" key="5">
    <source>
        <dbReference type="RuleBase" id="RU003651"/>
    </source>
</evidence>
<dbReference type="SUPFAM" id="SSF52540">
    <property type="entry name" value="P-loop containing nucleoside triphosphate hydrolases"/>
    <property type="match status" value="1"/>
</dbReference>
<dbReference type="InterPro" id="IPR003593">
    <property type="entry name" value="AAA+_ATPase"/>
</dbReference>
<keyword evidence="2 5" id="KW-0547">Nucleotide-binding</keyword>
<dbReference type="Gene3D" id="3.40.50.300">
    <property type="entry name" value="P-loop containing nucleotide triphosphate hydrolases"/>
    <property type="match status" value="1"/>
</dbReference>
<feature type="domain" description="AAA+ ATPase" evidence="6">
    <location>
        <begin position="161"/>
        <end position="312"/>
    </location>
</feature>
<keyword evidence="3 5" id="KW-0067">ATP-binding</keyword>
<dbReference type="Proteomes" id="UP001152798">
    <property type="component" value="Chromosome 5"/>
</dbReference>
<name>A0A9P0HHC6_NEZVI</name>
<dbReference type="PANTHER" id="PTHR45991:SF1">
    <property type="entry name" value="PACHYTENE CHECKPOINT PROTEIN 2 HOMOLOG"/>
    <property type="match status" value="1"/>
</dbReference>
<dbReference type="InterPro" id="IPR003960">
    <property type="entry name" value="ATPase_AAA_CS"/>
</dbReference>
<protein>
    <recommendedName>
        <fullName evidence="6">AAA+ ATPase domain-containing protein</fullName>
    </recommendedName>
</protein>
<comment type="similarity">
    <text evidence="1">Belongs to the AAA ATPase family. PCH2 subfamily.</text>
</comment>
<keyword evidence="8" id="KW-1185">Reference proteome</keyword>
<dbReference type="PRINTS" id="PR00300">
    <property type="entry name" value="CLPPROTEASEA"/>
</dbReference>
<evidence type="ECO:0000313" key="7">
    <source>
        <dbReference type="EMBL" id="CAH1401945.1"/>
    </source>
</evidence>
<evidence type="ECO:0000256" key="1">
    <source>
        <dbReference type="ARBA" id="ARBA00007271"/>
    </source>
</evidence>
<evidence type="ECO:0000313" key="8">
    <source>
        <dbReference type="Proteomes" id="UP001152798"/>
    </source>
</evidence>
<reference evidence="7" key="1">
    <citation type="submission" date="2022-01" db="EMBL/GenBank/DDBJ databases">
        <authorList>
            <person name="King R."/>
        </authorList>
    </citation>
    <scope>NUCLEOTIDE SEQUENCE</scope>
</reference>
<keyword evidence="4" id="KW-0469">Meiosis</keyword>
<evidence type="ECO:0000256" key="2">
    <source>
        <dbReference type="ARBA" id="ARBA00022741"/>
    </source>
</evidence>
<dbReference type="Pfam" id="PF23242">
    <property type="entry name" value="AAA_lid_TRIP13_C"/>
    <property type="match status" value="1"/>
</dbReference>
<evidence type="ECO:0000256" key="4">
    <source>
        <dbReference type="ARBA" id="ARBA00023254"/>
    </source>
</evidence>
<accession>A0A9P0HHC6</accession>
<dbReference type="GO" id="GO:0005634">
    <property type="term" value="C:nucleus"/>
    <property type="evidence" value="ECO:0007669"/>
    <property type="project" value="TreeGrafter"/>
</dbReference>
<proteinExistence type="inferred from homology"/>
<dbReference type="OrthoDB" id="10042665at2759"/>
<dbReference type="GO" id="GO:0007131">
    <property type="term" value="P:reciprocal meiotic recombination"/>
    <property type="evidence" value="ECO:0007669"/>
    <property type="project" value="TreeGrafter"/>
</dbReference>
<dbReference type="InterPro" id="IPR058249">
    <property type="entry name" value="Pch2_C"/>
</dbReference>
<dbReference type="Pfam" id="PF23563">
    <property type="entry name" value="TRIP13_N"/>
    <property type="match status" value="1"/>
</dbReference>
<dbReference type="GO" id="GO:0016887">
    <property type="term" value="F:ATP hydrolysis activity"/>
    <property type="evidence" value="ECO:0007669"/>
    <property type="project" value="InterPro"/>
</dbReference>
<dbReference type="InterPro" id="IPR044539">
    <property type="entry name" value="Pch2-like"/>
</dbReference>
<dbReference type="PANTHER" id="PTHR45991">
    <property type="entry name" value="PACHYTENE CHECKPOINT PROTEIN 2"/>
    <property type="match status" value="1"/>
</dbReference>
<dbReference type="GO" id="GO:0051598">
    <property type="term" value="P:meiotic recombination checkpoint signaling"/>
    <property type="evidence" value="ECO:0007669"/>
    <property type="project" value="TreeGrafter"/>
</dbReference>
<gene>
    <name evidence="7" type="ORF">NEZAVI_LOCUS10879</name>
</gene>
<dbReference type="PROSITE" id="PS00674">
    <property type="entry name" value="AAA"/>
    <property type="match status" value="1"/>
</dbReference>
<dbReference type="GO" id="GO:0005524">
    <property type="term" value="F:ATP binding"/>
    <property type="evidence" value="ECO:0007669"/>
    <property type="project" value="UniProtKB-KW"/>
</dbReference>
<dbReference type="InterPro" id="IPR027417">
    <property type="entry name" value="P-loop_NTPase"/>
</dbReference>
<dbReference type="SMART" id="SM00382">
    <property type="entry name" value="AAA"/>
    <property type="match status" value="1"/>
</dbReference>
<dbReference type="InterPro" id="IPR003959">
    <property type="entry name" value="ATPase_AAA_core"/>
</dbReference>
<evidence type="ECO:0000256" key="3">
    <source>
        <dbReference type="ARBA" id="ARBA00022840"/>
    </source>
</evidence>
<dbReference type="Pfam" id="PF00004">
    <property type="entry name" value="AAA"/>
    <property type="match status" value="1"/>
</dbReference>